<reference evidence="10" key="1">
    <citation type="journal article" date="2019" name="Int. J. Syst. Evol. Microbiol.">
        <title>The Global Catalogue of Microorganisms (GCM) 10K type strain sequencing project: providing services to taxonomists for standard genome sequencing and annotation.</title>
        <authorList>
            <consortium name="The Broad Institute Genomics Platform"/>
            <consortium name="The Broad Institute Genome Sequencing Center for Infectious Disease"/>
            <person name="Wu L."/>
            <person name="Ma J."/>
        </authorList>
    </citation>
    <scope>NUCLEOTIDE SEQUENCE [LARGE SCALE GENOMIC DNA]</scope>
    <source>
        <strain evidence="10">JCM 17326</strain>
    </source>
</reference>
<keyword evidence="2" id="KW-0813">Transport</keyword>
<keyword evidence="3" id="KW-1003">Cell membrane</keyword>
<feature type="transmembrane region" description="Helical" evidence="8">
    <location>
        <begin position="109"/>
        <end position="129"/>
    </location>
</feature>
<feature type="compositionally biased region" description="Gly residues" evidence="7">
    <location>
        <begin position="348"/>
        <end position="357"/>
    </location>
</feature>
<keyword evidence="5 8" id="KW-1133">Transmembrane helix</keyword>
<organism evidence="9 10">
    <name type="scientific">Nonomuraea rosea</name>
    <dbReference type="NCBI Taxonomy" id="638574"/>
    <lineage>
        <taxon>Bacteria</taxon>
        <taxon>Bacillati</taxon>
        <taxon>Actinomycetota</taxon>
        <taxon>Actinomycetes</taxon>
        <taxon>Streptosporangiales</taxon>
        <taxon>Streptosporangiaceae</taxon>
        <taxon>Nonomuraea</taxon>
    </lineage>
</organism>
<feature type="transmembrane region" description="Helical" evidence="8">
    <location>
        <begin position="499"/>
        <end position="519"/>
    </location>
</feature>
<evidence type="ECO:0008006" key="11">
    <source>
        <dbReference type="Google" id="ProtNLM"/>
    </source>
</evidence>
<feature type="transmembrane region" description="Helical" evidence="8">
    <location>
        <begin position="156"/>
        <end position="177"/>
    </location>
</feature>
<evidence type="ECO:0000256" key="3">
    <source>
        <dbReference type="ARBA" id="ARBA00022475"/>
    </source>
</evidence>
<evidence type="ECO:0000313" key="9">
    <source>
        <dbReference type="EMBL" id="GAA3563050.1"/>
    </source>
</evidence>
<comment type="subcellular location">
    <subcellularLocation>
        <location evidence="1">Cell membrane</location>
        <topology evidence="1">Multi-pass membrane protein</topology>
    </subcellularLocation>
</comment>
<keyword evidence="4 8" id="KW-0812">Transmembrane</keyword>
<evidence type="ECO:0000256" key="7">
    <source>
        <dbReference type="SAM" id="MobiDB-lite"/>
    </source>
</evidence>
<feature type="compositionally biased region" description="Low complexity" evidence="7">
    <location>
        <begin position="279"/>
        <end position="295"/>
    </location>
</feature>
<dbReference type="SUPFAM" id="SSF161098">
    <property type="entry name" value="MetI-like"/>
    <property type="match status" value="1"/>
</dbReference>
<evidence type="ECO:0000256" key="8">
    <source>
        <dbReference type="SAM" id="Phobius"/>
    </source>
</evidence>
<keyword evidence="10" id="KW-1185">Reference proteome</keyword>
<gene>
    <name evidence="9" type="ORF">GCM10022419_049640</name>
</gene>
<evidence type="ECO:0000256" key="1">
    <source>
        <dbReference type="ARBA" id="ARBA00004651"/>
    </source>
</evidence>
<feature type="region of interest" description="Disordered" evidence="7">
    <location>
        <begin position="279"/>
        <end position="367"/>
    </location>
</feature>
<dbReference type="InterPro" id="IPR051393">
    <property type="entry name" value="ABC_transporter_permease"/>
</dbReference>
<dbReference type="Proteomes" id="UP001500630">
    <property type="component" value="Unassembled WGS sequence"/>
</dbReference>
<feature type="transmembrane region" description="Helical" evidence="8">
    <location>
        <begin position="71"/>
        <end position="97"/>
    </location>
</feature>
<evidence type="ECO:0000256" key="4">
    <source>
        <dbReference type="ARBA" id="ARBA00022692"/>
    </source>
</evidence>
<feature type="transmembrane region" description="Helical" evidence="8">
    <location>
        <begin position="12"/>
        <end position="32"/>
    </location>
</feature>
<keyword evidence="6 8" id="KW-0472">Membrane</keyword>
<comment type="caution">
    <text evidence="9">The sequence shown here is derived from an EMBL/GenBank/DDBJ whole genome shotgun (WGS) entry which is preliminary data.</text>
</comment>
<protein>
    <recommendedName>
        <fullName evidence="11">Sugar ABC transporter permease</fullName>
    </recommendedName>
</protein>
<dbReference type="PANTHER" id="PTHR30193:SF37">
    <property type="entry name" value="INNER MEMBRANE ABC TRANSPORTER PERMEASE PROTEIN YCJO"/>
    <property type="match status" value="1"/>
</dbReference>
<feature type="compositionally biased region" description="Low complexity" evidence="7">
    <location>
        <begin position="329"/>
        <end position="340"/>
    </location>
</feature>
<dbReference type="InterPro" id="IPR035906">
    <property type="entry name" value="MetI-like_sf"/>
</dbReference>
<accession>A0ABP6X912</accession>
<feature type="transmembrane region" description="Helical" evidence="8">
    <location>
        <begin position="432"/>
        <end position="454"/>
    </location>
</feature>
<proteinExistence type="predicted"/>
<evidence type="ECO:0000256" key="2">
    <source>
        <dbReference type="ARBA" id="ARBA00022448"/>
    </source>
</evidence>
<feature type="transmembrane region" description="Helical" evidence="8">
    <location>
        <begin position="466"/>
        <end position="487"/>
    </location>
</feature>
<feature type="transmembrane region" description="Helical" evidence="8">
    <location>
        <begin position="189"/>
        <end position="214"/>
    </location>
</feature>
<dbReference type="PANTHER" id="PTHR30193">
    <property type="entry name" value="ABC TRANSPORTER PERMEASE PROTEIN"/>
    <property type="match status" value="1"/>
</dbReference>
<evidence type="ECO:0000256" key="6">
    <source>
        <dbReference type="ARBA" id="ARBA00023136"/>
    </source>
</evidence>
<feature type="transmembrane region" description="Helical" evidence="8">
    <location>
        <begin position="531"/>
        <end position="553"/>
    </location>
</feature>
<dbReference type="RefSeq" id="WP_345565201.1">
    <property type="nucleotide sequence ID" value="NZ_BAABDQ010000010.1"/>
</dbReference>
<feature type="transmembrane region" description="Helical" evidence="8">
    <location>
        <begin position="388"/>
        <end position="412"/>
    </location>
</feature>
<sequence length="640" mass="64071">MTSPTPPQAPPPALGWLLAVPALLGALISLVLPTGQTIWLSFQSGGVLREISYVGTANYTKLLGDTAFWRALWFTLSLTLVPLLVAVVVAPLLALALDRAGTWPRRAGRITLSLAIVTFSPVGVAAAWMRGLTPSTSGLAALAEGLREPATAPGTLRLIVAAATFGVVCALAVIAFLPALRGDRPMPGMFAVGGLVALATVAVGLQTFAMGLVLTQGGPERSTETLASLQYHFAFRMADFGRGAAVAALTGVILGVLGVVATIIAVAARLRITLVPRAAASGPAPDSSPGFGAAPFPGPFAGGSPGHAADPFAARSPGPVHDPFAGPVPGSAADPFAGPAPGSPPGAASGGSHGGSHGFSPGASQGVSPGVLPGVSPGVAVERPAGPVGMAVGVTALVVVLAAALLCAWPWIDGLLALPDTSAGGLRAQLNTWPPAVAGALVSVGVAYLAALGIGGLRPLGRGSEWLLLLFAPWLFVGTGPLGVANWQNIRSLGLIDTFAALFPPLLVSVPALLVLTLLCKGLAERTGKDFFSGVFLPSLPMAGVLAGAVTLMNAQDLLWPLLVAQKPDLFTAPVAQVAQLSDFTASAPDVGAATPLLVVGLGLVAVVAAQVFYLDKLALTTTGTTAGPANGSRSRTPAA</sequence>
<evidence type="ECO:0000313" key="10">
    <source>
        <dbReference type="Proteomes" id="UP001500630"/>
    </source>
</evidence>
<feature type="transmembrane region" description="Helical" evidence="8">
    <location>
        <begin position="244"/>
        <end position="268"/>
    </location>
</feature>
<dbReference type="Gene3D" id="1.10.3720.10">
    <property type="entry name" value="MetI-like"/>
    <property type="match status" value="2"/>
</dbReference>
<feature type="transmembrane region" description="Helical" evidence="8">
    <location>
        <begin position="593"/>
        <end position="615"/>
    </location>
</feature>
<dbReference type="EMBL" id="BAABDQ010000010">
    <property type="protein sequence ID" value="GAA3563050.1"/>
    <property type="molecule type" value="Genomic_DNA"/>
</dbReference>
<evidence type="ECO:0000256" key="5">
    <source>
        <dbReference type="ARBA" id="ARBA00022989"/>
    </source>
</evidence>
<name>A0ABP6X912_9ACTN</name>